<keyword evidence="8" id="KW-1185">Reference proteome</keyword>
<evidence type="ECO:0000256" key="1">
    <source>
        <dbReference type="ARBA" id="ARBA00004533"/>
    </source>
</evidence>
<dbReference type="PANTHER" id="PTHR30606:SF10">
    <property type="entry name" value="PHOSPHATIDYLINOSITOL MANNOSIDE ACYLTRANSFERASE"/>
    <property type="match status" value="1"/>
</dbReference>
<reference evidence="7 8" key="1">
    <citation type="submission" date="2013-10" db="EMBL/GenBank/DDBJ databases">
        <title>Salinisphaera japonica YTM-1 Genome Sequencing.</title>
        <authorList>
            <person name="Lai Q."/>
            <person name="Li C."/>
            <person name="Shao Z."/>
        </authorList>
    </citation>
    <scope>NUCLEOTIDE SEQUENCE [LARGE SCALE GENOMIC DNA]</scope>
    <source>
        <strain evidence="7 8">YTM-1</strain>
    </source>
</reference>
<organism evidence="7 8">
    <name type="scientific">Salinisphaera japonica YTM-1</name>
    <dbReference type="NCBI Taxonomy" id="1209778"/>
    <lineage>
        <taxon>Bacteria</taxon>
        <taxon>Pseudomonadati</taxon>
        <taxon>Pseudomonadota</taxon>
        <taxon>Gammaproteobacteria</taxon>
        <taxon>Salinisphaerales</taxon>
        <taxon>Salinisphaeraceae</taxon>
        <taxon>Salinisphaera</taxon>
    </lineage>
</organism>
<evidence type="ECO:0000256" key="5">
    <source>
        <dbReference type="ARBA" id="ARBA00023136"/>
    </source>
</evidence>
<evidence type="ECO:0000256" key="6">
    <source>
        <dbReference type="ARBA" id="ARBA00023315"/>
    </source>
</evidence>
<dbReference type="Proteomes" id="UP000285310">
    <property type="component" value="Unassembled WGS sequence"/>
</dbReference>
<dbReference type="CDD" id="cd07984">
    <property type="entry name" value="LPLAT_LABLAT-like"/>
    <property type="match status" value="1"/>
</dbReference>
<protein>
    <submittedName>
        <fullName evidence="7">Lipid A biosynthesis acyltransferase</fullName>
    </submittedName>
</protein>
<name>A0A423PSB4_9GAMM</name>
<keyword evidence="3" id="KW-0997">Cell inner membrane</keyword>
<evidence type="ECO:0000256" key="4">
    <source>
        <dbReference type="ARBA" id="ARBA00022679"/>
    </source>
</evidence>
<dbReference type="PANTHER" id="PTHR30606">
    <property type="entry name" value="LIPID A BIOSYNTHESIS LAUROYL ACYLTRANSFERASE"/>
    <property type="match status" value="1"/>
</dbReference>
<keyword evidence="5" id="KW-0472">Membrane</keyword>
<dbReference type="Pfam" id="PF03279">
    <property type="entry name" value="Lip_A_acyltrans"/>
    <property type="match status" value="1"/>
</dbReference>
<dbReference type="RefSeq" id="WP_123658094.1">
    <property type="nucleotide sequence ID" value="NZ_AYKG01000021.1"/>
</dbReference>
<accession>A0A423PSB4</accession>
<dbReference type="GO" id="GO:0016746">
    <property type="term" value="F:acyltransferase activity"/>
    <property type="evidence" value="ECO:0007669"/>
    <property type="project" value="UniProtKB-KW"/>
</dbReference>
<comment type="caution">
    <text evidence="7">The sequence shown here is derived from an EMBL/GenBank/DDBJ whole genome shotgun (WGS) entry which is preliminary data.</text>
</comment>
<evidence type="ECO:0000256" key="3">
    <source>
        <dbReference type="ARBA" id="ARBA00022519"/>
    </source>
</evidence>
<gene>
    <name evidence="7" type="ORF">SAJA_07875</name>
</gene>
<dbReference type="AlphaFoldDB" id="A0A423PSB4"/>
<comment type="subcellular location">
    <subcellularLocation>
        <location evidence="1">Cell inner membrane</location>
    </subcellularLocation>
</comment>
<dbReference type="InParanoid" id="A0A423PSB4"/>
<keyword evidence="2" id="KW-1003">Cell membrane</keyword>
<dbReference type="EMBL" id="AYKG01000021">
    <property type="protein sequence ID" value="ROO28452.1"/>
    <property type="molecule type" value="Genomic_DNA"/>
</dbReference>
<evidence type="ECO:0000313" key="8">
    <source>
        <dbReference type="Proteomes" id="UP000285310"/>
    </source>
</evidence>
<evidence type="ECO:0000256" key="2">
    <source>
        <dbReference type="ARBA" id="ARBA00022475"/>
    </source>
</evidence>
<dbReference type="InterPro" id="IPR004960">
    <property type="entry name" value="LipA_acyltrans"/>
</dbReference>
<dbReference type="OrthoDB" id="5798399at2"/>
<dbReference type="GO" id="GO:0009247">
    <property type="term" value="P:glycolipid biosynthetic process"/>
    <property type="evidence" value="ECO:0007669"/>
    <property type="project" value="UniProtKB-ARBA"/>
</dbReference>
<keyword evidence="6 7" id="KW-0012">Acyltransferase</keyword>
<dbReference type="GO" id="GO:0005886">
    <property type="term" value="C:plasma membrane"/>
    <property type="evidence" value="ECO:0007669"/>
    <property type="project" value="UniProtKB-SubCell"/>
</dbReference>
<evidence type="ECO:0000313" key="7">
    <source>
        <dbReference type="EMBL" id="ROO28452.1"/>
    </source>
</evidence>
<proteinExistence type="predicted"/>
<keyword evidence="4 7" id="KW-0808">Transferase</keyword>
<sequence length="312" mass="35106">MPRFYFSSQRSQDVSGWLARPMWLAEAAAIGLVVAVVRALPLRGALALGAWLGHVLGRFSPRIDKVRSNLRVVFSSADAPELDRLTRASFANVGVAFAELVNLRRIWRARRSRLEFNEMPGATTPTAERRTVFVTAHLGPWQMTPLIGPEYGMTIPVIYAPEQNPYVDRLLNRFRAVFDAPLVARDGGMRAFVRALRQGQSIGLTVDTRLDSGESVSFFGEPAMTNTMPARLALKFDCDLVPVLAERLPGGRFRVNIHPPITPADLQAPNDDQVLDMSRQINALFEREILARPEQWLCLKRRWPKQVYQHHA</sequence>